<dbReference type="Proteomes" id="UP000092445">
    <property type="component" value="Unassembled WGS sequence"/>
</dbReference>
<proteinExistence type="predicted"/>
<evidence type="ECO:0000313" key="1">
    <source>
        <dbReference type="EnsemblMetazoa" id="GPAI020270-PA"/>
    </source>
</evidence>
<protein>
    <submittedName>
        <fullName evidence="1">Uncharacterized protein</fullName>
    </submittedName>
</protein>
<dbReference type="EnsemblMetazoa" id="GPAI020270-RA">
    <property type="protein sequence ID" value="GPAI020270-PA"/>
    <property type="gene ID" value="GPAI020270"/>
</dbReference>
<dbReference type="AlphaFoldDB" id="A0A1A9ZNN8"/>
<organism evidence="1 2">
    <name type="scientific">Glossina pallidipes</name>
    <name type="common">Tsetse fly</name>
    <dbReference type="NCBI Taxonomy" id="7398"/>
    <lineage>
        <taxon>Eukaryota</taxon>
        <taxon>Metazoa</taxon>
        <taxon>Ecdysozoa</taxon>
        <taxon>Arthropoda</taxon>
        <taxon>Hexapoda</taxon>
        <taxon>Insecta</taxon>
        <taxon>Pterygota</taxon>
        <taxon>Neoptera</taxon>
        <taxon>Endopterygota</taxon>
        <taxon>Diptera</taxon>
        <taxon>Brachycera</taxon>
        <taxon>Muscomorpha</taxon>
        <taxon>Hippoboscoidea</taxon>
        <taxon>Glossinidae</taxon>
        <taxon>Glossina</taxon>
    </lineage>
</organism>
<reference evidence="2" key="1">
    <citation type="submission" date="2014-03" db="EMBL/GenBank/DDBJ databases">
        <authorList>
            <person name="Aksoy S."/>
            <person name="Warren W."/>
            <person name="Wilson R.K."/>
        </authorList>
    </citation>
    <scope>NUCLEOTIDE SEQUENCE [LARGE SCALE GENOMIC DNA]</scope>
    <source>
        <strain evidence="2">IAEA</strain>
    </source>
</reference>
<evidence type="ECO:0000313" key="2">
    <source>
        <dbReference type="Proteomes" id="UP000092445"/>
    </source>
</evidence>
<sequence length="134" mass="15065">MLTSLVPSRIPEDLVQFESKACQRLGYLSLDPSTLYTVSRVTTQEAISNWLANLGRVNFELSNEPRDCPESKVVNGVLKITVRPDPSQSVYELLLKFGASKQSLHQSESSEINSRARMKLKEKQGYSVNYAKDL</sequence>
<accession>A0A1A9ZNN8</accession>
<dbReference type="VEuPathDB" id="VectorBase:GPAI020270"/>
<keyword evidence="2" id="KW-1185">Reference proteome</keyword>
<reference evidence="1" key="2">
    <citation type="submission" date="2020-05" db="UniProtKB">
        <authorList>
            <consortium name="EnsemblMetazoa"/>
        </authorList>
    </citation>
    <scope>IDENTIFICATION</scope>
    <source>
        <strain evidence="1">IAEA</strain>
    </source>
</reference>
<name>A0A1A9ZNN8_GLOPL</name>